<keyword evidence="5 8" id="KW-0408">Iron</keyword>
<dbReference type="SUPFAM" id="SSF55856">
    <property type="entry name" value="Cytochrome b5-like heme/steroid binding domain"/>
    <property type="match status" value="1"/>
</dbReference>
<evidence type="ECO:0000259" key="9">
    <source>
        <dbReference type="PROSITE" id="PS50255"/>
    </source>
</evidence>
<dbReference type="PANTHER" id="PTHR19359:SF41">
    <property type="entry name" value="GEO08203P1"/>
    <property type="match status" value="1"/>
</dbReference>
<comment type="caution">
    <text evidence="10">The sequence shown here is derived from an EMBL/GenBank/DDBJ whole genome shotgun (WGS) entry which is preliminary data.</text>
</comment>
<dbReference type="OrthoDB" id="260519at2759"/>
<dbReference type="AlphaFoldDB" id="A0A3S3PMY3"/>
<reference evidence="10 11" key="1">
    <citation type="journal article" date="2018" name="Gigascience">
        <title>Genomes of trombidid mites reveal novel predicted allergens and laterally-transferred genes associated with secondary metabolism.</title>
        <authorList>
            <person name="Dong X."/>
            <person name="Chaisiri K."/>
            <person name="Xia D."/>
            <person name="Armstrong S.D."/>
            <person name="Fang Y."/>
            <person name="Donnelly M.J."/>
            <person name="Kadowaki T."/>
            <person name="McGarry J.W."/>
            <person name="Darby A.C."/>
            <person name="Makepeace B.L."/>
        </authorList>
    </citation>
    <scope>NUCLEOTIDE SEQUENCE [LARGE SCALE GENOMIC DNA]</scope>
    <source>
        <strain evidence="10">UoL-WK</strain>
    </source>
</reference>
<evidence type="ECO:0000256" key="1">
    <source>
        <dbReference type="ARBA" id="ARBA00004370"/>
    </source>
</evidence>
<dbReference type="PROSITE" id="PS00191">
    <property type="entry name" value="CYTOCHROME_B5_1"/>
    <property type="match status" value="1"/>
</dbReference>
<keyword evidence="6" id="KW-0472">Membrane</keyword>
<dbReference type="InterPro" id="IPR001199">
    <property type="entry name" value="Cyt_B5-like_heme/steroid-bd"/>
</dbReference>
<comment type="subcellular location">
    <subcellularLocation>
        <location evidence="1">Membrane</location>
    </subcellularLocation>
</comment>
<evidence type="ECO:0000256" key="2">
    <source>
        <dbReference type="ARBA" id="ARBA00022617"/>
    </source>
</evidence>
<dbReference type="SMART" id="SM01117">
    <property type="entry name" value="Cyt-b5"/>
    <property type="match status" value="1"/>
</dbReference>
<keyword evidence="11" id="KW-1185">Reference proteome</keyword>
<dbReference type="GO" id="GO:0016020">
    <property type="term" value="C:membrane"/>
    <property type="evidence" value="ECO:0007669"/>
    <property type="project" value="UniProtKB-SubCell"/>
</dbReference>
<dbReference type="Gene3D" id="3.10.120.10">
    <property type="entry name" value="Cytochrome b5-like heme/steroid binding domain"/>
    <property type="match status" value="1"/>
</dbReference>
<proteinExistence type="inferred from homology"/>
<evidence type="ECO:0000256" key="7">
    <source>
        <dbReference type="ARBA" id="ARBA00038168"/>
    </source>
</evidence>
<comment type="similarity">
    <text evidence="7 8">Belongs to the cytochrome b5 family.</text>
</comment>
<organism evidence="10 11">
    <name type="scientific">Dinothrombium tinctorium</name>
    <dbReference type="NCBI Taxonomy" id="1965070"/>
    <lineage>
        <taxon>Eukaryota</taxon>
        <taxon>Metazoa</taxon>
        <taxon>Ecdysozoa</taxon>
        <taxon>Arthropoda</taxon>
        <taxon>Chelicerata</taxon>
        <taxon>Arachnida</taxon>
        <taxon>Acari</taxon>
        <taxon>Acariformes</taxon>
        <taxon>Trombidiformes</taxon>
        <taxon>Prostigmata</taxon>
        <taxon>Anystina</taxon>
        <taxon>Parasitengona</taxon>
        <taxon>Trombidioidea</taxon>
        <taxon>Trombidiidae</taxon>
        <taxon>Dinothrombium</taxon>
    </lineage>
</organism>
<dbReference type="Proteomes" id="UP000285301">
    <property type="component" value="Unassembled WGS sequence"/>
</dbReference>
<keyword evidence="3" id="KW-0812">Transmembrane</keyword>
<dbReference type="PANTHER" id="PTHR19359">
    <property type="entry name" value="CYTOCHROME B5"/>
    <property type="match status" value="1"/>
</dbReference>
<dbReference type="PRINTS" id="PR00363">
    <property type="entry name" value="CYTOCHROMEB5"/>
</dbReference>
<dbReference type="PROSITE" id="PS50255">
    <property type="entry name" value="CYTOCHROME_B5_2"/>
    <property type="match status" value="1"/>
</dbReference>
<accession>A0A3S3PMY3</accession>
<evidence type="ECO:0000256" key="8">
    <source>
        <dbReference type="RuleBase" id="RU362121"/>
    </source>
</evidence>
<dbReference type="FunFam" id="3.10.120.10:FF:000002">
    <property type="entry name" value="Cytochrome b5 type B"/>
    <property type="match status" value="1"/>
</dbReference>
<name>A0A3S3PMY3_9ACAR</name>
<evidence type="ECO:0000256" key="3">
    <source>
        <dbReference type="ARBA" id="ARBA00022692"/>
    </source>
</evidence>
<dbReference type="GO" id="GO:0046872">
    <property type="term" value="F:metal ion binding"/>
    <property type="evidence" value="ECO:0007669"/>
    <property type="project" value="UniProtKB-UniRule"/>
</dbReference>
<dbReference type="GO" id="GO:0020037">
    <property type="term" value="F:heme binding"/>
    <property type="evidence" value="ECO:0007669"/>
    <property type="project" value="UniProtKB-UniRule"/>
</dbReference>
<dbReference type="InterPro" id="IPR050668">
    <property type="entry name" value="Cytochrome_b5"/>
</dbReference>
<dbReference type="InterPro" id="IPR036400">
    <property type="entry name" value="Cyt_B5-like_heme/steroid_sf"/>
</dbReference>
<evidence type="ECO:0000313" key="10">
    <source>
        <dbReference type="EMBL" id="RWS04745.1"/>
    </source>
</evidence>
<dbReference type="Pfam" id="PF00173">
    <property type="entry name" value="Cyt-b5"/>
    <property type="match status" value="1"/>
</dbReference>
<sequence length="95" mass="10990">MFISNEDKVNELPLFTLAEVSEHCYSNDCWIVLFDRVYDVTNFLQDHPGGEFIICEYAGGDATIQFRNARHGIEAYEMMKKYCIGILIEVIVDFI</sequence>
<dbReference type="EMBL" id="NCKU01005299">
    <property type="protein sequence ID" value="RWS04745.1"/>
    <property type="molecule type" value="Genomic_DNA"/>
</dbReference>
<evidence type="ECO:0000256" key="5">
    <source>
        <dbReference type="ARBA" id="ARBA00023004"/>
    </source>
</evidence>
<gene>
    <name evidence="10" type="ORF">B4U79_04122</name>
</gene>
<keyword evidence="4 8" id="KW-0479">Metal-binding</keyword>
<protein>
    <submittedName>
        <fullName evidence="10">Cytochrome b5-like protein</fullName>
    </submittedName>
</protein>
<evidence type="ECO:0000256" key="6">
    <source>
        <dbReference type="ARBA" id="ARBA00023136"/>
    </source>
</evidence>
<dbReference type="STRING" id="1965070.A0A3S3PMY3"/>
<feature type="domain" description="Cytochrome b5 heme-binding" evidence="9">
    <location>
        <begin position="12"/>
        <end position="88"/>
    </location>
</feature>
<evidence type="ECO:0000256" key="4">
    <source>
        <dbReference type="ARBA" id="ARBA00022723"/>
    </source>
</evidence>
<dbReference type="InterPro" id="IPR018506">
    <property type="entry name" value="Cyt_B5_heme-BS"/>
</dbReference>
<evidence type="ECO:0000313" key="11">
    <source>
        <dbReference type="Proteomes" id="UP000285301"/>
    </source>
</evidence>
<keyword evidence="2 8" id="KW-0349">Heme</keyword>